<accession>A0A1F6M7P8</accession>
<dbReference type="SUPFAM" id="SSF51182">
    <property type="entry name" value="RmlC-like cupins"/>
    <property type="match status" value="1"/>
</dbReference>
<organism evidence="2 3">
    <name type="scientific">Candidatus Magasanikbacteria bacterium RIFCSPHIGHO2_02_FULL_50_9b</name>
    <dbReference type="NCBI Taxonomy" id="1798682"/>
    <lineage>
        <taxon>Bacteria</taxon>
        <taxon>Candidatus Magasanikiibacteriota</taxon>
    </lineage>
</organism>
<gene>
    <name evidence="2" type="ORF">A3C15_01365</name>
</gene>
<proteinExistence type="predicted"/>
<comment type="caution">
    <text evidence="2">The sequence shown here is derived from an EMBL/GenBank/DDBJ whole genome shotgun (WGS) entry which is preliminary data.</text>
</comment>
<dbReference type="Pfam" id="PF05523">
    <property type="entry name" value="FdtA"/>
    <property type="match status" value="1"/>
</dbReference>
<dbReference type="Gene3D" id="2.60.120.10">
    <property type="entry name" value="Jelly Rolls"/>
    <property type="match status" value="1"/>
</dbReference>
<evidence type="ECO:0000313" key="3">
    <source>
        <dbReference type="Proteomes" id="UP000176532"/>
    </source>
</evidence>
<dbReference type="InterPro" id="IPR008894">
    <property type="entry name" value="QdtA_cupin_dom"/>
</dbReference>
<feature type="domain" description="Sugar 3,4-ketoisomerase QdtA cupin" evidence="1">
    <location>
        <begin position="3"/>
        <end position="129"/>
    </location>
</feature>
<dbReference type="Proteomes" id="UP000176532">
    <property type="component" value="Unassembled WGS sequence"/>
</dbReference>
<dbReference type="EMBL" id="MFQD01000039">
    <property type="protein sequence ID" value="OGH67621.1"/>
    <property type="molecule type" value="Genomic_DNA"/>
</dbReference>
<evidence type="ECO:0000313" key="2">
    <source>
        <dbReference type="EMBL" id="OGH67621.1"/>
    </source>
</evidence>
<dbReference type="CDD" id="cd20292">
    <property type="entry name" value="cupin_QdtA-like"/>
    <property type="match status" value="1"/>
</dbReference>
<sequence>MEFKLWPLKIFTNKIYHLTPFELRDHVPFEVKRVYWVTHSVGIPTGQHCHMEEQEVFVCAAGTMTAVIDRGQGKESFEMKEGDALYAPNFVWHGFENFSSDAVLLAFSSTNYRADRSDYCEDYDLYVKEYRGKIAD</sequence>
<dbReference type="InterPro" id="IPR011051">
    <property type="entry name" value="RmlC_Cupin_sf"/>
</dbReference>
<dbReference type="STRING" id="1798682.A3C15_01365"/>
<name>A0A1F6M7P8_9BACT</name>
<dbReference type="AlphaFoldDB" id="A0A1F6M7P8"/>
<evidence type="ECO:0000259" key="1">
    <source>
        <dbReference type="Pfam" id="PF05523"/>
    </source>
</evidence>
<reference evidence="2 3" key="1">
    <citation type="journal article" date="2016" name="Nat. Commun.">
        <title>Thousands of microbial genomes shed light on interconnected biogeochemical processes in an aquifer system.</title>
        <authorList>
            <person name="Anantharaman K."/>
            <person name="Brown C.T."/>
            <person name="Hug L.A."/>
            <person name="Sharon I."/>
            <person name="Castelle C.J."/>
            <person name="Probst A.J."/>
            <person name="Thomas B.C."/>
            <person name="Singh A."/>
            <person name="Wilkins M.J."/>
            <person name="Karaoz U."/>
            <person name="Brodie E.L."/>
            <person name="Williams K.H."/>
            <person name="Hubbard S.S."/>
            <person name="Banfield J.F."/>
        </authorList>
    </citation>
    <scope>NUCLEOTIDE SEQUENCE [LARGE SCALE GENOMIC DNA]</scope>
</reference>
<protein>
    <recommendedName>
        <fullName evidence="1">Sugar 3,4-ketoisomerase QdtA cupin domain-containing protein</fullName>
    </recommendedName>
</protein>
<dbReference type="InterPro" id="IPR014710">
    <property type="entry name" value="RmlC-like_jellyroll"/>
</dbReference>